<dbReference type="RefSeq" id="XP_049136599.1">
    <property type="nucleotide sequence ID" value="XM_049280642.1"/>
</dbReference>
<dbReference type="AlphaFoldDB" id="A0A9Q8SDE4"/>
<evidence type="ECO:0000313" key="2">
    <source>
        <dbReference type="Proteomes" id="UP000830671"/>
    </source>
</evidence>
<dbReference type="EMBL" id="CP019471">
    <property type="protein sequence ID" value="UQC74950.1"/>
    <property type="molecule type" value="Genomic_DNA"/>
</dbReference>
<gene>
    <name evidence="1" type="ORF">CLUP02_01603</name>
</gene>
<dbReference type="KEGG" id="clup:CLUP02_01603"/>
<dbReference type="SUPFAM" id="SSF54427">
    <property type="entry name" value="NTF2-like"/>
    <property type="match status" value="1"/>
</dbReference>
<dbReference type="InterPro" id="IPR032710">
    <property type="entry name" value="NTF2-like_dom_sf"/>
</dbReference>
<proteinExistence type="predicted"/>
<evidence type="ECO:0000313" key="1">
    <source>
        <dbReference type="EMBL" id="UQC74950.1"/>
    </source>
</evidence>
<organism evidence="1 2">
    <name type="scientific">Colletotrichum lupini</name>
    <dbReference type="NCBI Taxonomy" id="145971"/>
    <lineage>
        <taxon>Eukaryota</taxon>
        <taxon>Fungi</taxon>
        <taxon>Dikarya</taxon>
        <taxon>Ascomycota</taxon>
        <taxon>Pezizomycotina</taxon>
        <taxon>Sordariomycetes</taxon>
        <taxon>Hypocreomycetidae</taxon>
        <taxon>Glomerellales</taxon>
        <taxon>Glomerellaceae</taxon>
        <taxon>Colletotrichum</taxon>
        <taxon>Colletotrichum acutatum species complex</taxon>
    </lineage>
</organism>
<keyword evidence="2" id="KW-1185">Reference proteome</keyword>
<dbReference type="GeneID" id="73335652"/>
<accession>A0A9Q8SDE4</accession>
<dbReference type="PANTHER" id="PTHR13379:SF0">
    <property type="entry name" value="UPF0415 PROTEIN C7ORF25"/>
    <property type="match status" value="1"/>
</dbReference>
<dbReference type="Gene3D" id="3.10.450.50">
    <property type="match status" value="1"/>
</dbReference>
<name>A0A9Q8SDE4_9PEZI</name>
<sequence>MRLAVELEAAKVNNHWHAYIPGFSTFWQANVSQRTRAEALIQRCQETHEPGSEAEGSLSRDFRLIEGELASYENHWSAIKKCCSITWFRFAVPYSKLDGQQTSVFVSAIVDNGHEWMRVLSITERALLVQMAEADFPWDEPDDDDDEDDGLEEVINDEETQIEVLKSAKQLLAAAREIHGGYQHRVRIVLPNISRGSVPAIDRFLKRIECLGDDHISLALECAEESQTPPPPLEFAIPNLLSHGDAVKVPPLTPYLNIDTSIFVALTTDISHSHSSQRKWRPKILEDVGDEAEHGPRLPKSLYPLLRRHTLVCTREAAETCLRMVYDASTESEVSRIEILLGQEDRRGKQDDKLTFLERVLRQDGWPIEEKDDEATENRRLNLVAELQKLSCHPVPEDLQLPIRIVEDFCREHVADEVRKGTLPKVVLAVEPTLNETNCSSFLYGWKTNHTTITCNRHAVKRLGNLVKKMRWSRDAEAAPIIAMDWARGLAKIPFPGEVLVDEMVAWRRSNLHRSKVPEGFGNICKLLRNRNFVISSRMVAVPNTQAEALAWLRRSHDIHDSLQTTEFDKIYSKDAQVKFTNFPAADGLEAIKQIMDAAFGQLSYMKHVTRQAGDNYQVDNRIWLAVDITYRVKGDPGNEDINIPAAGLVTIVTEWEEAGKIARFDVFLDNTPVREKIASVANSNSQATISPSFLRPLTPILTLQLADSVSTDAYSPARIVARRLPSPATPLKHLTTTGYNDWSTSIPIGFCENAIKPVTRVRARKHLLDITKTLCDLPSPSNRF</sequence>
<protein>
    <submittedName>
        <fullName evidence="1">Uncharacterized protein</fullName>
    </submittedName>
</protein>
<reference evidence="1" key="1">
    <citation type="journal article" date="2021" name="Mol. Plant Microbe Interact.">
        <title>Complete Genome Sequence of the Plant-Pathogenic Fungus Colletotrichum lupini.</title>
        <authorList>
            <person name="Baroncelli R."/>
            <person name="Pensec F."/>
            <person name="Da Lio D."/>
            <person name="Boufleur T."/>
            <person name="Vicente I."/>
            <person name="Sarrocco S."/>
            <person name="Picot A."/>
            <person name="Baraldi E."/>
            <person name="Sukno S."/>
            <person name="Thon M."/>
            <person name="Le Floch G."/>
        </authorList>
    </citation>
    <scope>NUCLEOTIDE SEQUENCE</scope>
    <source>
        <strain evidence="1">IMI 504893</strain>
    </source>
</reference>
<dbReference type="PANTHER" id="PTHR13379">
    <property type="entry name" value="UNCHARACTERIZED DUF1308"/>
    <property type="match status" value="1"/>
</dbReference>
<dbReference type="Proteomes" id="UP000830671">
    <property type="component" value="Chromosome 1"/>
</dbReference>